<dbReference type="Pfam" id="PF13673">
    <property type="entry name" value="Acetyltransf_10"/>
    <property type="match status" value="1"/>
</dbReference>
<dbReference type="CDD" id="cd04301">
    <property type="entry name" value="NAT_SF"/>
    <property type="match status" value="1"/>
</dbReference>
<gene>
    <name evidence="4" type="ORF">EG028_27295</name>
</gene>
<dbReference type="PANTHER" id="PTHR43420">
    <property type="entry name" value="ACETYLTRANSFERASE"/>
    <property type="match status" value="1"/>
</dbReference>
<protein>
    <submittedName>
        <fullName evidence="4">GNAT family N-acetyltransferase</fullName>
    </submittedName>
</protein>
<accession>A0A3N4M9L9</accession>
<dbReference type="AlphaFoldDB" id="A0A3N4M9L9"/>
<organism evidence="4 5">
    <name type="scientific">Chitinophaga barathri</name>
    <dbReference type="NCBI Taxonomy" id="1647451"/>
    <lineage>
        <taxon>Bacteria</taxon>
        <taxon>Pseudomonadati</taxon>
        <taxon>Bacteroidota</taxon>
        <taxon>Chitinophagia</taxon>
        <taxon>Chitinophagales</taxon>
        <taxon>Chitinophagaceae</taxon>
        <taxon>Chitinophaga</taxon>
    </lineage>
</organism>
<dbReference type="OrthoDB" id="9800604at2"/>
<dbReference type="EMBL" id="RMBX01000020">
    <property type="protein sequence ID" value="RPD38017.1"/>
    <property type="molecule type" value="Genomic_DNA"/>
</dbReference>
<dbReference type="RefSeq" id="WP_120519393.1">
    <property type="nucleotide sequence ID" value="NZ_QXZY01000019.1"/>
</dbReference>
<dbReference type="GO" id="GO:0016747">
    <property type="term" value="F:acyltransferase activity, transferring groups other than amino-acyl groups"/>
    <property type="evidence" value="ECO:0007669"/>
    <property type="project" value="InterPro"/>
</dbReference>
<dbReference type="Gene3D" id="3.40.630.30">
    <property type="match status" value="1"/>
</dbReference>
<keyword evidence="1 4" id="KW-0808">Transferase</keyword>
<keyword evidence="5" id="KW-1185">Reference proteome</keyword>
<dbReference type="InterPro" id="IPR000182">
    <property type="entry name" value="GNAT_dom"/>
</dbReference>
<evidence type="ECO:0000259" key="3">
    <source>
        <dbReference type="PROSITE" id="PS51186"/>
    </source>
</evidence>
<evidence type="ECO:0000313" key="5">
    <source>
        <dbReference type="Proteomes" id="UP000279089"/>
    </source>
</evidence>
<dbReference type="Proteomes" id="UP000279089">
    <property type="component" value="Unassembled WGS sequence"/>
</dbReference>
<name>A0A3N4M9L9_9BACT</name>
<dbReference type="InterPro" id="IPR050680">
    <property type="entry name" value="YpeA/RimI_acetyltransf"/>
</dbReference>
<evidence type="ECO:0000313" key="4">
    <source>
        <dbReference type="EMBL" id="RPD38017.1"/>
    </source>
</evidence>
<keyword evidence="2" id="KW-0012">Acyltransferase</keyword>
<dbReference type="PANTHER" id="PTHR43420:SF47">
    <property type="entry name" value="N-ACETYLTRANSFERASE DOMAIN-CONTAINING PROTEIN"/>
    <property type="match status" value="1"/>
</dbReference>
<evidence type="ECO:0000256" key="1">
    <source>
        <dbReference type="ARBA" id="ARBA00022679"/>
    </source>
</evidence>
<dbReference type="SUPFAM" id="SSF55729">
    <property type="entry name" value="Acyl-CoA N-acyltransferases (Nat)"/>
    <property type="match status" value="1"/>
</dbReference>
<sequence length="165" mass="18677">MLTISIAKPEQTHIIREIAQITWPVTFGHILTKEQLDYMLNMMYSEDALLDQIMNKGHVFLLAQADGEFGGYASYELNYQDKPVSKLHKIYVLPQMQGKSVGKALVNEVAAIAQKAGMEYLSLNVNRQNNAVGFYERYGFVKVGEEDIDIGNGYFMNDAVMQMKL</sequence>
<dbReference type="PROSITE" id="PS51186">
    <property type="entry name" value="GNAT"/>
    <property type="match status" value="1"/>
</dbReference>
<proteinExistence type="predicted"/>
<reference evidence="5" key="1">
    <citation type="submission" date="2018-11" db="EMBL/GenBank/DDBJ databases">
        <title>Chitinophaga lutea sp.nov., isolate from arsenic contaminated soil.</title>
        <authorList>
            <person name="Zong Y."/>
        </authorList>
    </citation>
    <scope>NUCLEOTIDE SEQUENCE [LARGE SCALE GENOMIC DNA]</scope>
    <source>
        <strain evidence="5">YLT18</strain>
    </source>
</reference>
<dbReference type="InterPro" id="IPR016181">
    <property type="entry name" value="Acyl_CoA_acyltransferase"/>
</dbReference>
<comment type="caution">
    <text evidence="4">The sequence shown here is derived from an EMBL/GenBank/DDBJ whole genome shotgun (WGS) entry which is preliminary data.</text>
</comment>
<evidence type="ECO:0000256" key="2">
    <source>
        <dbReference type="ARBA" id="ARBA00023315"/>
    </source>
</evidence>
<feature type="domain" description="N-acetyltransferase" evidence="3">
    <location>
        <begin position="2"/>
        <end position="165"/>
    </location>
</feature>